<proteinExistence type="predicted"/>
<keyword evidence="2" id="KW-1185">Reference proteome</keyword>
<organism evidence="1 2">
    <name type="scientific">Hyalomma asiaticum</name>
    <name type="common">Tick</name>
    <dbReference type="NCBI Taxonomy" id="266040"/>
    <lineage>
        <taxon>Eukaryota</taxon>
        <taxon>Metazoa</taxon>
        <taxon>Ecdysozoa</taxon>
        <taxon>Arthropoda</taxon>
        <taxon>Chelicerata</taxon>
        <taxon>Arachnida</taxon>
        <taxon>Acari</taxon>
        <taxon>Parasitiformes</taxon>
        <taxon>Ixodida</taxon>
        <taxon>Ixodoidea</taxon>
        <taxon>Ixodidae</taxon>
        <taxon>Hyalomminae</taxon>
        <taxon>Hyalomma</taxon>
    </lineage>
</organism>
<evidence type="ECO:0000313" key="2">
    <source>
        <dbReference type="Proteomes" id="UP000821845"/>
    </source>
</evidence>
<gene>
    <name evidence="1" type="ORF">HPB50_021826</name>
</gene>
<sequence>MSLSKTAPCGDEDLDQLFLVLATQQTALRQTELQILRLQEELEALDDDIANEERRCRVLAATAACLCFRERDVWSYLRAQSWYEETLPRFPDSVFRENFRLNRNAFRYIASMCASMERQDTNMRKAIPLAKRIAIALYRLATSAEDRTVANLFGVSRSSVNIIFREFCSVVVRRLEPRFVRFPTPRGLEQHLRQFAAVAGFPQGFGALDGCHVEVCPPKEHATDYFNYKGWYSVNLLAVVGHHYKFMYANVGSPGRIHDAAVFERSRLPAVMSSDLFKQSKVIEGVAVRPVVLADQAFPLQPHLMKPFPRPGPVGSLSHIFNYRLSSARRVVENAFGRLKARFIILHKGLECDIDNVNTVIRACCVLHNICEELSDHCDAT</sequence>
<comment type="caution">
    <text evidence="1">The sequence shown here is derived from an EMBL/GenBank/DDBJ whole genome shotgun (WGS) entry which is preliminary data.</text>
</comment>
<dbReference type="Proteomes" id="UP000821845">
    <property type="component" value="Chromosome 8"/>
</dbReference>
<protein>
    <submittedName>
        <fullName evidence="1">Uncharacterized protein</fullName>
    </submittedName>
</protein>
<name>A0ACB7RQB3_HYAAI</name>
<evidence type="ECO:0000313" key="1">
    <source>
        <dbReference type="EMBL" id="KAH6924685.1"/>
    </source>
</evidence>
<accession>A0ACB7RQB3</accession>
<dbReference type="EMBL" id="CM023488">
    <property type="protein sequence ID" value="KAH6924685.1"/>
    <property type="molecule type" value="Genomic_DNA"/>
</dbReference>
<reference evidence="1" key="1">
    <citation type="submission" date="2020-05" db="EMBL/GenBank/DDBJ databases">
        <title>Large-scale comparative analyses of tick genomes elucidate their genetic diversity and vector capacities.</title>
        <authorList>
            <person name="Jia N."/>
            <person name="Wang J."/>
            <person name="Shi W."/>
            <person name="Du L."/>
            <person name="Sun Y."/>
            <person name="Zhan W."/>
            <person name="Jiang J."/>
            <person name="Wang Q."/>
            <person name="Zhang B."/>
            <person name="Ji P."/>
            <person name="Sakyi L.B."/>
            <person name="Cui X."/>
            <person name="Yuan T."/>
            <person name="Jiang B."/>
            <person name="Yang W."/>
            <person name="Lam T.T.-Y."/>
            <person name="Chang Q."/>
            <person name="Ding S."/>
            <person name="Wang X."/>
            <person name="Zhu J."/>
            <person name="Ruan X."/>
            <person name="Zhao L."/>
            <person name="Wei J."/>
            <person name="Que T."/>
            <person name="Du C."/>
            <person name="Cheng J."/>
            <person name="Dai P."/>
            <person name="Han X."/>
            <person name="Huang E."/>
            <person name="Gao Y."/>
            <person name="Liu J."/>
            <person name="Shao H."/>
            <person name="Ye R."/>
            <person name="Li L."/>
            <person name="Wei W."/>
            <person name="Wang X."/>
            <person name="Wang C."/>
            <person name="Yang T."/>
            <person name="Huo Q."/>
            <person name="Li W."/>
            <person name="Guo W."/>
            <person name="Chen H."/>
            <person name="Zhou L."/>
            <person name="Ni X."/>
            <person name="Tian J."/>
            <person name="Zhou Y."/>
            <person name="Sheng Y."/>
            <person name="Liu T."/>
            <person name="Pan Y."/>
            <person name="Xia L."/>
            <person name="Li J."/>
            <person name="Zhao F."/>
            <person name="Cao W."/>
        </authorList>
    </citation>
    <scope>NUCLEOTIDE SEQUENCE</scope>
    <source>
        <strain evidence="1">Hyas-2018</strain>
    </source>
</reference>